<reference evidence="2" key="1">
    <citation type="submission" date="2023-07" db="EMBL/GenBank/DDBJ databases">
        <authorList>
            <consortium name="AG Swart"/>
            <person name="Singh M."/>
            <person name="Singh A."/>
            <person name="Seah K."/>
            <person name="Emmerich C."/>
        </authorList>
    </citation>
    <scope>NUCLEOTIDE SEQUENCE</scope>
    <source>
        <strain evidence="2">DP1</strain>
    </source>
</reference>
<dbReference type="AlphaFoldDB" id="A0AAD1XTB1"/>
<feature type="compositionally biased region" description="Basic and acidic residues" evidence="1">
    <location>
        <begin position="298"/>
        <end position="312"/>
    </location>
</feature>
<organism evidence="2 3">
    <name type="scientific">Euplotes crassus</name>
    <dbReference type="NCBI Taxonomy" id="5936"/>
    <lineage>
        <taxon>Eukaryota</taxon>
        <taxon>Sar</taxon>
        <taxon>Alveolata</taxon>
        <taxon>Ciliophora</taxon>
        <taxon>Intramacronucleata</taxon>
        <taxon>Spirotrichea</taxon>
        <taxon>Hypotrichia</taxon>
        <taxon>Euplotida</taxon>
        <taxon>Euplotidae</taxon>
        <taxon>Moneuplotes</taxon>
    </lineage>
</organism>
<evidence type="ECO:0000313" key="3">
    <source>
        <dbReference type="Proteomes" id="UP001295684"/>
    </source>
</evidence>
<protein>
    <submittedName>
        <fullName evidence="2">Uncharacterized protein</fullName>
    </submittedName>
</protein>
<dbReference type="Proteomes" id="UP001295684">
    <property type="component" value="Unassembled WGS sequence"/>
</dbReference>
<dbReference type="EMBL" id="CAMPGE010020241">
    <property type="protein sequence ID" value="CAI2378509.1"/>
    <property type="molecule type" value="Genomic_DNA"/>
</dbReference>
<gene>
    <name evidence="2" type="ORF">ECRASSUSDP1_LOCUS19906</name>
</gene>
<name>A0AAD1XTB1_EUPCR</name>
<accession>A0AAD1XTB1</accession>
<evidence type="ECO:0000256" key="1">
    <source>
        <dbReference type="SAM" id="MobiDB-lite"/>
    </source>
</evidence>
<sequence length="644" mass="74118">MKALFCSKLSEEYLCIVHRFDPEHTKFEQFSLEYSVEGEDIIYIESIVEQIIEEFKQCLGSPSENKIEKHFAQNGYTIPTSKILLRKLLNLSVYLSRAIIWMKNKKSPSEKYLDDATLASLIAPSNDILTDLSKQETKIINDKEFEGHQLVRYYQNENCSVLECIRLLACPRRFFPCNSSCGIKGSERKYKLIPWSYYHCGERRRVLRDRTEPSCFRHLRFACSFPTCAKNSSSCQLSGKKRNQSDYFISESSRKRSKNENSLSKSKHESTYSICPKEGGNKYSIHSSGEEESSSMTIKEEQKDPGSEHYNFETKNMTSNKSKRLQISCGSNQDKPMKSISRPSNTKQVKTKSNKIEENQTAKMEGALPSQPLITIEEEKQPVTVDDPRKDSLFQVQALQMPIAQISKFDESVNTYDHTIHEEFWRLYSCIVHGVDSFNKEAEHDVLYLKTDDPLQIKFIKALHPRGANLKEIVIFKPEEQLDAIIDFLSNKFPEKVQKLMLNVEDTQKVTSEFLKSISIASKSVTDIYLKKLVLGEPEVLQMFPSFKNLKTLTMALCKINLQHIPDFGTSLEGSTLQILTLRYLPSNLEFGEEDPSILNLFKGLCKHGGLNNNINYCEQSRCLETEDYCCACRIWNTRQDQRI</sequence>
<comment type="caution">
    <text evidence="2">The sequence shown here is derived from an EMBL/GenBank/DDBJ whole genome shotgun (WGS) entry which is preliminary data.</text>
</comment>
<evidence type="ECO:0000313" key="2">
    <source>
        <dbReference type="EMBL" id="CAI2378509.1"/>
    </source>
</evidence>
<keyword evidence="3" id="KW-1185">Reference proteome</keyword>
<proteinExistence type="predicted"/>
<feature type="region of interest" description="Disordered" evidence="1">
    <location>
        <begin position="246"/>
        <end position="355"/>
    </location>
</feature>